<proteinExistence type="predicted"/>
<sequence length="165" mass="18121">MVRVAENCLRKNPDKRFSMKKVVYALTYLTNRVTVSGIEDFFPSKSYYASVLPQSSSWQNDGRMVEQESDATEIPSGSGTSDISELFPSASSTQTISTRSPTTSVSSQRSSLSDIFSSASSAQTFSTADTSASSQRSSSLSEKNDRREKAKSRSRIQVPYGEMLH</sequence>
<protein>
    <submittedName>
        <fullName evidence="2">Uncharacterized protein</fullName>
    </submittedName>
</protein>
<feature type="compositionally biased region" description="Low complexity" evidence="1">
    <location>
        <begin position="95"/>
        <end position="141"/>
    </location>
</feature>
<feature type="region of interest" description="Disordered" evidence="1">
    <location>
        <begin position="59"/>
        <end position="165"/>
    </location>
</feature>
<organism evidence="2 3">
    <name type="scientific">Papaver atlanticum</name>
    <dbReference type="NCBI Taxonomy" id="357466"/>
    <lineage>
        <taxon>Eukaryota</taxon>
        <taxon>Viridiplantae</taxon>
        <taxon>Streptophyta</taxon>
        <taxon>Embryophyta</taxon>
        <taxon>Tracheophyta</taxon>
        <taxon>Spermatophyta</taxon>
        <taxon>Magnoliopsida</taxon>
        <taxon>Ranunculales</taxon>
        <taxon>Papaveraceae</taxon>
        <taxon>Papaveroideae</taxon>
        <taxon>Papaver</taxon>
    </lineage>
</organism>
<dbReference type="EMBL" id="JAJJMB010005688">
    <property type="protein sequence ID" value="KAI3937655.1"/>
    <property type="molecule type" value="Genomic_DNA"/>
</dbReference>
<accession>A0AAD4XRP0</accession>
<reference evidence="2" key="1">
    <citation type="submission" date="2022-04" db="EMBL/GenBank/DDBJ databases">
        <title>A functionally conserved STORR gene fusion in Papaver species that diverged 16.8 million years ago.</title>
        <authorList>
            <person name="Catania T."/>
        </authorList>
    </citation>
    <scope>NUCLEOTIDE SEQUENCE</scope>
    <source>
        <strain evidence="2">S-188037</strain>
    </source>
</reference>
<name>A0AAD4XRP0_9MAGN</name>
<evidence type="ECO:0000256" key="1">
    <source>
        <dbReference type="SAM" id="MobiDB-lite"/>
    </source>
</evidence>
<feature type="compositionally biased region" description="Polar residues" evidence="1">
    <location>
        <begin position="75"/>
        <end position="94"/>
    </location>
</feature>
<dbReference type="Proteomes" id="UP001202328">
    <property type="component" value="Unassembled WGS sequence"/>
</dbReference>
<dbReference type="AlphaFoldDB" id="A0AAD4XRP0"/>
<evidence type="ECO:0000313" key="3">
    <source>
        <dbReference type="Proteomes" id="UP001202328"/>
    </source>
</evidence>
<keyword evidence="3" id="KW-1185">Reference proteome</keyword>
<gene>
    <name evidence="2" type="ORF">MKW98_027997</name>
</gene>
<comment type="caution">
    <text evidence="2">The sequence shown here is derived from an EMBL/GenBank/DDBJ whole genome shotgun (WGS) entry which is preliminary data.</text>
</comment>
<evidence type="ECO:0000313" key="2">
    <source>
        <dbReference type="EMBL" id="KAI3937655.1"/>
    </source>
</evidence>